<evidence type="ECO:0000256" key="5">
    <source>
        <dbReference type="ARBA" id="ARBA00022490"/>
    </source>
</evidence>
<dbReference type="Pfam" id="PF00365">
    <property type="entry name" value="PFK"/>
    <property type="match status" value="1"/>
</dbReference>
<evidence type="ECO:0000256" key="13">
    <source>
        <dbReference type="ARBA" id="ARBA00023152"/>
    </source>
</evidence>
<evidence type="ECO:0000256" key="14">
    <source>
        <dbReference type="ARBA" id="ARBA00038478"/>
    </source>
</evidence>
<dbReference type="PANTHER" id="PTHR13697">
    <property type="entry name" value="PHOSPHOFRUCTOKINASE"/>
    <property type="match status" value="1"/>
</dbReference>
<dbReference type="GO" id="GO:0046872">
    <property type="term" value="F:metal ion binding"/>
    <property type="evidence" value="ECO:0007669"/>
    <property type="project" value="UniProtKB-KW"/>
</dbReference>
<evidence type="ECO:0000256" key="2">
    <source>
        <dbReference type="ARBA" id="ARBA00004496"/>
    </source>
</evidence>
<evidence type="ECO:0000256" key="3">
    <source>
        <dbReference type="ARBA" id="ARBA00004679"/>
    </source>
</evidence>
<dbReference type="GO" id="GO:0005524">
    <property type="term" value="F:ATP binding"/>
    <property type="evidence" value="ECO:0007669"/>
    <property type="project" value="UniProtKB-KW"/>
</dbReference>
<evidence type="ECO:0000259" key="16">
    <source>
        <dbReference type="Pfam" id="PF00365"/>
    </source>
</evidence>
<gene>
    <name evidence="17" type="ORF">J0A66_04710</name>
</gene>
<evidence type="ECO:0000256" key="1">
    <source>
        <dbReference type="ARBA" id="ARBA00001946"/>
    </source>
</evidence>
<dbReference type="GO" id="GO:0042802">
    <property type="term" value="F:identical protein binding"/>
    <property type="evidence" value="ECO:0007669"/>
    <property type="project" value="TreeGrafter"/>
</dbReference>
<dbReference type="InterPro" id="IPR022953">
    <property type="entry name" value="ATP_PFK"/>
</dbReference>
<evidence type="ECO:0000256" key="7">
    <source>
        <dbReference type="ARBA" id="ARBA00022679"/>
    </source>
</evidence>
<evidence type="ECO:0000256" key="11">
    <source>
        <dbReference type="ARBA" id="ARBA00022840"/>
    </source>
</evidence>
<evidence type="ECO:0000313" key="18">
    <source>
        <dbReference type="Proteomes" id="UP000664654"/>
    </source>
</evidence>
<dbReference type="EC" id="2.7.1.11" evidence="4"/>
<keyword evidence="7" id="KW-0808">Transferase</keyword>
<dbReference type="GO" id="GO:0048029">
    <property type="term" value="F:monosaccharide binding"/>
    <property type="evidence" value="ECO:0007669"/>
    <property type="project" value="TreeGrafter"/>
</dbReference>
<protein>
    <recommendedName>
        <fullName evidence="4">6-phosphofructokinase</fullName>
        <ecNumber evidence="4">2.7.1.11</ecNumber>
    </recommendedName>
</protein>
<dbReference type="PANTHER" id="PTHR13697:SF4">
    <property type="entry name" value="ATP-DEPENDENT 6-PHOSPHOFRUCTOKINASE"/>
    <property type="match status" value="1"/>
</dbReference>
<evidence type="ECO:0000256" key="12">
    <source>
        <dbReference type="ARBA" id="ARBA00022842"/>
    </source>
</evidence>
<proteinExistence type="inferred from homology"/>
<name>A0A939DKR0_9ALTE</name>
<keyword evidence="8" id="KW-0479">Metal-binding</keyword>
<evidence type="ECO:0000256" key="15">
    <source>
        <dbReference type="ARBA" id="ARBA00048070"/>
    </source>
</evidence>
<dbReference type="Proteomes" id="UP000664654">
    <property type="component" value="Unassembled WGS sequence"/>
</dbReference>
<keyword evidence="18" id="KW-1185">Reference proteome</keyword>
<dbReference type="GO" id="GO:0030388">
    <property type="term" value="P:fructose 1,6-bisphosphate metabolic process"/>
    <property type="evidence" value="ECO:0007669"/>
    <property type="project" value="TreeGrafter"/>
</dbReference>
<keyword evidence="12" id="KW-0460">Magnesium</keyword>
<evidence type="ECO:0000256" key="9">
    <source>
        <dbReference type="ARBA" id="ARBA00022741"/>
    </source>
</evidence>
<dbReference type="PROSITE" id="PS00433">
    <property type="entry name" value="PHOSPHOFRUCTOKINASE"/>
    <property type="match status" value="1"/>
</dbReference>
<dbReference type="GO" id="GO:0003872">
    <property type="term" value="F:6-phosphofructokinase activity"/>
    <property type="evidence" value="ECO:0007669"/>
    <property type="project" value="UniProtKB-EC"/>
</dbReference>
<dbReference type="InterPro" id="IPR012003">
    <property type="entry name" value="ATP_PFK_prok-type"/>
</dbReference>
<comment type="caution">
    <text evidence="17">The sequence shown here is derived from an EMBL/GenBank/DDBJ whole genome shotgun (WGS) entry which is preliminary data.</text>
</comment>
<comment type="catalytic activity">
    <reaction evidence="15">
        <text>beta-D-fructose 6-phosphate + ATP = beta-D-fructose 1,6-bisphosphate + ADP + H(+)</text>
        <dbReference type="Rhea" id="RHEA:16109"/>
        <dbReference type="ChEBI" id="CHEBI:15378"/>
        <dbReference type="ChEBI" id="CHEBI:30616"/>
        <dbReference type="ChEBI" id="CHEBI:32966"/>
        <dbReference type="ChEBI" id="CHEBI:57634"/>
        <dbReference type="ChEBI" id="CHEBI:456216"/>
        <dbReference type="EC" id="2.7.1.11"/>
    </reaction>
</comment>
<dbReference type="PRINTS" id="PR00476">
    <property type="entry name" value="PHFRCTKINASE"/>
</dbReference>
<comment type="subcellular location">
    <subcellularLocation>
        <location evidence="2">Cytoplasm</location>
    </subcellularLocation>
</comment>
<dbReference type="Gene3D" id="3.40.50.460">
    <property type="entry name" value="Phosphofructokinase domain"/>
    <property type="match status" value="1"/>
</dbReference>
<dbReference type="InterPro" id="IPR015912">
    <property type="entry name" value="Phosphofructokinase_CS"/>
</dbReference>
<evidence type="ECO:0000313" key="17">
    <source>
        <dbReference type="EMBL" id="MBN7824523.1"/>
    </source>
</evidence>
<sequence>MKRLALLTSGGDAPGMNAAIRAIVLAGHYFGLDVIGYRHGFNGLLEQEYQTLMPSDVNNIIQRGGTILKSARCKAFTTEEGARQAADNLQQAGVDTLIIIGGDGSFRGAVHLSNFWSGSIIGLPGTIDNDINGTDATIGYYTAIDTALESIDKVRDTADAFERIFLIEVMGRHAGFIGLSAAVCSGAEQVLLPELYPNSQPDVEELVGHIQKAQQIRGKCSYIMVISENLWPGGATDLANQINARTGIDCRPVILGHVQRGGSPVSLDRMLASKLGAYAVEAALKGRTGIMIGECNQRMVEVPFEQTWNKPKELDPYLVRIQQEVFDLVKNSA</sequence>
<comment type="cofactor">
    <cofactor evidence="1">
        <name>Mg(2+)</name>
        <dbReference type="ChEBI" id="CHEBI:18420"/>
    </cofactor>
</comment>
<dbReference type="EMBL" id="JAFKCV010000002">
    <property type="protein sequence ID" value="MBN7824523.1"/>
    <property type="molecule type" value="Genomic_DNA"/>
</dbReference>
<dbReference type="FunFam" id="3.40.50.460:FF:000002">
    <property type="entry name" value="ATP-dependent 6-phosphofructokinase"/>
    <property type="match status" value="1"/>
</dbReference>
<dbReference type="GO" id="GO:0006002">
    <property type="term" value="P:fructose 6-phosphate metabolic process"/>
    <property type="evidence" value="ECO:0007669"/>
    <property type="project" value="InterPro"/>
</dbReference>
<organism evidence="17 18">
    <name type="scientific">Bowmanella dokdonensis</name>
    <dbReference type="NCBI Taxonomy" id="751969"/>
    <lineage>
        <taxon>Bacteria</taxon>
        <taxon>Pseudomonadati</taxon>
        <taxon>Pseudomonadota</taxon>
        <taxon>Gammaproteobacteria</taxon>
        <taxon>Alteromonadales</taxon>
        <taxon>Alteromonadaceae</taxon>
        <taxon>Bowmanella</taxon>
    </lineage>
</organism>
<keyword evidence="6" id="KW-0021">Allosteric enzyme</keyword>
<dbReference type="InterPro" id="IPR035966">
    <property type="entry name" value="PKF_sf"/>
</dbReference>
<dbReference type="GO" id="GO:0070095">
    <property type="term" value="F:fructose-6-phosphate binding"/>
    <property type="evidence" value="ECO:0007669"/>
    <property type="project" value="TreeGrafter"/>
</dbReference>
<evidence type="ECO:0000256" key="10">
    <source>
        <dbReference type="ARBA" id="ARBA00022777"/>
    </source>
</evidence>
<reference evidence="17" key="1">
    <citation type="submission" date="2021-03" db="EMBL/GenBank/DDBJ databases">
        <title>novel species isolated from a fishpond in China.</title>
        <authorList>
            <person name="Lu H."/>
            <person name="Cai Z."/>
        </authorList>
    </citation>
    <scope>NUCLEOTIDE SEQUENCE</scope>
    <source>
        <strain evidence="17">JCM 30855</strain>
    </source>
</reference>
<dbReference type="Gene3D" id="3.40.50.450">
    <property type="match status" value="1"/>
</dbReference>
<dbReference type="GO" id="GO:0061621">
    <property type="term" value="P:canonical glycolysis"/>
    <property type="evidence" value="ECO:0007669"/>
    <property type="project" value="TreeGrafter"/>
</dbReference>
<dbReference type="GO" id="GO:0016208">
    <property type="term" value="F:AMP binding"/>
    <property type="evidence" value="ECO:0007669"/>
    <property type="project" value="TreeGrafter"/>
</dbReference>
<evidence type="ECO:0000256" key="6">
    <source>
        <dbReference type="ARBA" id="ARBA00022533"/>
    </source>
</evidence>
<accession>A0A939DKR0</accession>
<dbReference type="RefSeq" id="WP_206572628.1">
    <property type="nucleotide sequence ID" value="NZ_JAFKCV010000002.1"/>
</dbReference>
<keyword evidence="5" id="KW-0963">Cytoplasm</keyword>
<dbReference type="SUPFAM" id="SSF53784">
    <property type="entry name" value="Phosphofructokinase"/>
    <property type="match status" value="1"/>
</dbReference>
<keyword evidence="9" id="KW-0547">Nucleotide-binding</keyword>
<keyword evidence="13" id="KW-0324">Glycolysis</keyword>
<keyword evidence="10" id="KW-0418">Kinase</keyword>
<keyword evidence="11" id="KW-0067">ATP-binding</keyword>
<evidence type="ECO:0000256" key="8">
    <source>
        <dbReference type="ARBA" id="ARBA00022723"/>
    </source>
</evidence>
<dbReference type="InterPro" id="IPR000023">
    <property type="entry name" value="Phosphofructokinase_dom"/>
</dbReference>
<comment type="similarity">
    <text evidence="14">Belongs to the phosphofructokinase type A (PFKA) family.</text>
</comment>
<dbReference type="GO" id="GO:0005945">
    <property type="term" value="C:6-phosphofructokinase complex"/>
    <property type="evidence" value="ECO:0007669"/>
    <property type="project" value="TreeGrafter"/>
</dbReference>
<dbReference type="PIRSF" id="PIRSF000532">
    <property type="entry name" value="ATP_PFK_prok"/>
    <property type="match status" value="1"/>
</dbReference>
<dbReference type="AlphaFoldDB" id="A0A939DKR0"/>
<comment type="pathway">
    <text evidence="3">Carbohydrate degradation; glycolysis; D-glyceraldehyde 3-phosphate and glycerone phosphate from D-glucose: step 3/4.</text>
</comment>
<evidence type="ECO:0000256" key="4">
    <source>
        <dbReference type="ARBA" id="ARBA00012055"/>
    </source>
</evidence>
<dbReference type="NCBIfam" id="NF002872">
    <property type="entry name" value="PRK03202.1"/>
    <property type="match status" value="1"/>
</dbReference>
<feature type="domain" description="Phosphofructokinase" evidence="16">
    <location>
        <begin position="3"/>
        <end position="282"/>
    </location>
</feature>